<gene>
    <name evidence="1" type="ORF">FIBSPDRAFT_225874</name>
</gene>
<dbReference type="Proteomes" id="UP000076532">
    <property type="component" value="Unassembled WGS sequence"/>
</dbReference>
<dbReference type="EMBL" id="KV417500">
    <property type="protein sequence ID" value="KZP29129.1"/>
    <property type="molecule type" value="Genomic_DNA"/>
</dbReference>
<name>A0A166S834_9AGAM</name>
<reference evidence="1 2" key="1">
    <citation type="journal article" date="2016" name="Mol. Biol. Evol.">
        <title>Comparative Genomics of Early-Diverging Mushroom-Forming Fungi Provides Insights into the Origins of Lignocellulose Decay Capabilities.</title>
        <authorList>
            <person name="Nagy L.G."/>
            <person name="Riley R."/>
            <person name="Tritt A."/>
            <person name="Adam C."/>
            <person name="Daum C."/>
            <person name="Floudas D."/>
            <person name="Sun H."/>
            <person name="Yadav J.S."/>
            <person name="Pangilinan J."/>
            <person name="Larsson K.H."/>
            <person name="Matsuura K."/>
            <person name="Barry K."/>
            <person name="Labutti K."/>
            <person name="Kuo R."/>
            <person name="Ohm R.A."/>
            <person name="Bhattacharya S.S."/>
            <person name="Shirouzu T."/>
            <person name="Yoshinaga Y."/>
            <person name="Martin F.M."/>
            <person name="Grigoriev I.V."/>
            <person name="Hibbett D.S."/>
        </authorList>
    </citation>
    <scope>NUCLEOTIDE SEQUENCE [LARGE SCALE GENOMIC DNA]</scope>
    <source>
        <strain evidence="1 2">CBS 109695</strain>
    </source>
</reference>
<accession>A0A166S834</accession>
<protein>
    <submittedName>
        <fullName evidence="1">Uncharacterized protein</fullName>
    </submittedName>
</protein>
<sequence length="98" mass="10543">MGPFTLDLRLSHGSMIIYLKAAILKHEKNPDDCFDCFGSFMHAVGLASAHGSLSRQRDPSDDPTGLAYGQIFHGLVVLEATHNGYQSQLSGRHSAGGD</sequence>
<dbReference type="AlphaFoldDB" id="A0A166S834"/>
<proteinExistence type="predicted"/>
<evidence type="ECO:0000313" key="1">
    <source>
        <dbReference type="EMBL" id="KZP29129.1"/>
    </source>
</evidence>
<keyword evidence="2" id="KW-1185">Reference proteome</keyword>
<organism evidence="1 2">
    <name type="scientific">Athelia psychrophila</name>
    <dbReference type="NCBI Taxonomy" id="1759441"/>
    <lineage>
        <taxon>Eukaryota</taxon>
        <taxon>Fungi</taxon>
        <taxon>Dikarya</taxon>
        <taxon>Basidiomycota</taxon>
        <taxon>Agaricomycotina</taxon>
        <taxon>Agaricomycetes</taxon>
        <taxon>Agaricomycetidae</taxon>
        <taxon>Atheliales</taxon>
        <taxon>Atheliaceae</taxon>
        <taxon>Athelia</taxon>
    </lineage>
</organism>
<evidence type="ECO:0000313" key="2">
    <source>
        <dbReference type="Proteomes" id="UP000076532"/>
    </source>
</evidence>